<sequence length="254" mass="29213">MKNDITTKTSICKGNLILINSIYSLNTDEDTELILVDENSNILLQRQAAIFLKELMDSINGWNYIVPVSGWRSFEEQTKIWNDTIKKSGPEFTKKFVAAPGHSEHQSGLAIDLGLKQKNIDFICPEFPYTGICQKFRSLAADYGFIQRYPADKENITGISHEPWHFRYVGVPHAKIMKEHDFTLEEYIAFLKQYCKSKTPYTLLSSDRQIQIYYIPSEKETDIQSLINGNFPCVISGNNADGYIITEWRSLYEN</sequence>
<protein>
    <submittedName>
        <fullName evidence="2">M15 family metallopeptidase</fullName>
    </submittedName>
</protein>
<dbReference type="Proteomes" id="UP000610862">
    <property type="component" value="Unassembled WGS sequence"/>
</dbReference>
<dbReference type="Gene3D" id="3.30.200.180">
    <property type="match status" value="1"/>
</dbReference>
<dbReference type="InterPro" id="IPR009045">
    <property type="entry name" value="Zn_M74/Hedgehog-like"/>
</dbReference>
<evidence type="ECO:0000313" key="2">
    <source>
        <dbReference type="EMBL" id="MBC8567961.1"/>
    </source>
</evidence>
<feature type="domain" description="D-alanyl-D-alanine carboxypeptidase-like core" evidence="1">
    <location>
        <begin position="43"/>
        <end position="170"/>
    </location>
</feature>
<accession>A0A926I8B9</accession>
<dbReference type="CDD" id="cd14849">
    <property type="entry name" value="DD-dipeptidase_VanXYc"/>
    <property type="match status" value="1"/>
</dbReference>
<dbReference type="EMBL" id="JACRTA010000001">
    <property type="protein sequence ID" value="MBC8567961.1"/>
    <property type="molecule type" value="Genomic_DNA"/>
</dbReference>
<reference evidence="2" key="1">
    <citation type="submission" date="2020-08" db="EMBL/GenBank/DDBJ databases">
        <title>Genome public.</title>
        <authorList>
            <person name="Liu C."/>
            <person name="Sun Q."/>
        </authorList>
    </citation>
    <scope>NUCLEOTIDE SEQUENCE</scope>
    <source>
        <strain evidence="2">NSJ-24</strain>
    </source>
</reference>
<dbReference type="SUPFAM" id="SSF55166">
    <property type="entry name" value="Hedgehog/DD-peptidase"/>
    <property type="match status" value="1"/>
</dbReference>
<name>A0A926I8B9_9FIRM</name>
<keyword evidence="3" id="KW-1185">Reference proteome</keyword>
<organism evidence="2 3">
    <name type="scientific">Lentihominibacter hominis</name>
    <dbReference type="NCBI Taxonomy" id="2763645"/>
    <lineage>
        <taxon>Bacteria</taxon>
        <taxon>Bacillati</taxon>
        <taxon>Bacillota</taxon>
        <taxon>Clostridia</taxon>
        <taxon>Peptostreptococcales</taxon>
        <taxon>Anaerovoracaceae</taxon>
        <taxon>Lentihominibacter</taxon>
    </lineage>
</organism>
<dbReference type="Gene3D" id="3.30.1380.10">
    <property type="match status" value="1"/>
</dbReference>
<dbReference type="PANTHER" id="PTHR34385:SF1">
    <property type="entry name" value="PEPTIDOGLYCAN L-ALANYL-D-GLUTAMATE ENDOPEPTIDASE CWLK"/>
    <property type="match status" value="1"/>
</dbReference>
<comment type="caution">
    <text evidence="2">The sequence shown here is derived from an EMBL/GenBank/DDBJ whole genome shotgun (WGS) entry which is preliminary data.</text>
</comment>
<evidence type="ECO:0000259" key="1">
    <source>
        <dbReference type="Pfam" id="PF02557"/>
    </source>
</evidence>
<evidence type="ECO:0000313" key="3">
    <source>
        <dbReference type="Proteomes" id="UP000610862"/>
    </source>
</evidence>
<dbReference type="InterPro" id="IPR052179">
    <property type="entry name" value="DD-CPase-like"/>
</dbReference>
<dbReference type="GO" id="GO:0008233">
    <property type="term" value="F:peptidase activity"/>
    <property type="evidence" value="ECO:0007669"/>
    <property type="project" value="InterPro"/>
</dbReference>
<dbReference type="InterPro" id="IPR003709">
    <property type="entry name" value="VanY-like_core_dom"/>
</dbReference>
<dbReference type="Pfam" id="PF02557">
    <property type="entry name" value="VanY"/>
    <property type="match status" value="1"/>
</dbReference>
<dbReference type="GO" id="GO:0006508">
    <property type="term" value="P:proteolysis"/>
    <property type="evidence" value="ECO:0007669"/>
    <property type="project" value="InterPro"/>
</dbReference>
<dbReference type="AlphaFoldDB" id="A0A926I8B9"/>
<proteinExistence type="predicted"/>
<dbReference type="PANTHER" id="PTHR34385">
    <property type="entry name" value="D-ALANYL-D-ALANINE CARBOXYPEPTIDASE"/>
    <property type="match status" value="1"/>
</dbReference>
<gene>
    <name evidence="2" type="ORF">H8692_04165</name>
</gene>